<dbReference type="EMBL" id="KI395277">
    <property type="protein sequence ID" value="ERM98752.1"/>
    <property type="molecule type" value="Genomic_DNA"/>
</dbReference>
<dbReference type="AlphaFoldDB" id="W1NSK1"/>
<gene>
    <name evidence="9" type="ORF">AMTR_s00082p00116910</name>
</gene>
<accession>W1NSK1</accession>
<reference evidence="10" key="1">
    <citation type="journal article" date="2013" name="Science">
        <title>The Amborella genome and the evolution of flowering plants.</title>
        <authorList>
            <consortium name="Amborella Genome Project"/>
        </authorList>
    </citation>
    <scope>NUCLEOTIDE SEQUENCE [LARGE SCALE GENOMIC DNA]</scope>
</reference>
<evidence type="ECO:0000256" key="6">
    <source>
        <dbReference type="SAM" id="MobiDB-lite"/>
    </source>
</evidence>
<dbReference type="Gene3D" id="2.170.150.80">
    <property type="entry name" value="NAC domain"/>
    <property type="match status" value="1"/>
</dbReference>
<dbReference type="KEGG" id="atr:18426766"/>
<sequence>MTFEYMGNTNGNIASLPPGFGFHPTDVELVSYYLKGKILGKNRDTIPEVDLYKHEPWDLPEKSDMPFRCSSWHFFCARGKKYPNGSRTNRATKAGFWKATGKDRNVKFRRRTIGTKKTLVFHAGRAPSGVRTDWLMHEYHLAKEECEAAAPGMKDAFVLCRVFKNDESGTSDDDGLEQNERHVAAQPTEGRSMNTPYGNSYDLVSDDLSIAMYLNSEAAFIPASGEYTSNQRVDPNPHILELNDGVASSPLRIEDFPEIPFNLGIGDQSTFFDHFSTSDPLSEHDIIEEIYDAITSASLSGPSSTLPGDHGFTPSAYSELYNPQVPDNVVDREEPEINVRYWPSGPESEIPGPRSRLQMHKMQNRSTNRAETYSYNKGAVGVLNGSGYSGSESSCDLQEQLLLLEEFNSGLGNESKEIPMSEPSLAPLGCYQVSAIFCKDEEPNSDQLIREAHSYQTVTEMRDIFISDGSPFRKDSGSTVAKVKSRQKGRKARRPPKENVSLTKKQVKKIIGDSGGQSNVEGFHSVSQRSVLSSLGACIIGAMLLFVYAYFMLCKIRKFVTGLCILGL</sequence>
<dbReference type="InterPro" id="IPR036093">
    <property type="entry name" value="NAC_dom_sf"/>
</dbReference>
<dbReference type="InterPro" id="IPR003441">
    <property type="entry name" value="NAC-dom"/>
</dbReference>
<dbReference type="PANTHER" id="PTHR31744">
    <property type="entry name" value="PROTEIN CUP-SHAPED COTYLEDON 2-RELATED"/>
    <property type="match status" value="1"/>
</dbReference>
<dbReference type="GO" id="GO:0003677">
    <property type="term" value="F:DNA binding"/>
    <property type="evidence" value="ECO:0007669"/>
    <property type="project" value="UniProtKB-KW"/>
</dbReference>
<dbReference type="FunFam" id="2.170.150.80:FF:000002">
    <property type="entry name" value="Nac domain-containing protein 86"/>
    <property type="match status" value="1"/>
</dbReference>
<dbReference type="Proteomes" id="UP000017836">
    <property type="component" value="Unassembled WGS sequence"/>
</dbReference>
<dbReference type="PANTHER" id="PTHR31744:SF235">
    <property type="entry name" value="NAC DOMAIN-CONTAINING PROTEIN"/>
    <property type="match status" value="1"/>
</dbReference>
<protein>
    <recommendedName>
        <fullName evidence="8">NAC domain-containing protein</fullName>
    </recommendedName>
</protein>
<dbReference type="GO" id="GO:0006355">
    <property type="term" value="P:regulation of DNA-templated transcription"/>
    <property type="evidence" value="ECO:0007669"/>
    <property type="project" value="InterPro"/>
</dbReference>
<dbReference type="SUPFAM" id="SSF101941">
    <property type="entry name" value="NAC domain"/>
    <property type="match status" value="1"/>
</dbReference>
<keyword evidence="5" id="KW-0539">Nucleus</keyword>
<dbReference type="HOGENOM" id="CLU_480089_0_0_1"/>
<comment type="subcellular location">
    <subcellularLocation>
        <location evidence="1">Nucleus</location>
    </subcellularLocation>
</comment>
<dbReference type="PROSITE" id="PS51005">
    <property type="entry name" value="NAC"/>
    <property type="match status" value="1"/>
</dbReference>
<evidence type="ECO:0000256" key="4">
    <source>
        <dbReference type="ARBA" id="ARBA00023163"/>
    </source>
</evidence>
<name>W1NSK1_AMBTC</name>
<evidence type="ECO:0000256" key="2">
    <source>
        <dbReference type="ARBA" id="ARBA00023015"/>
    </source>
</evidence>
<evidence type="ECO:0000313" key="9">
    <source>
        <dbReference type="EMBL" id="ERM98752.1"/>
    </source>
</evidence>
<dbReference type="Pfam" id="PF02365">
    <property type="entry name" value="NAM"/>
    <property type="match status" value="1"/>
</dbReference>
<evidence type="ECO:0000313" key="10">
    <source>
        <dbReference type="Proteomes" id="UP000017836"/>
    </source>
</evidence>
<evidence type="ECO:0000256" key="3">
    <source>
        <dbReference type="ARBA" id="ARBA00023125"/>
    </source>
</evidence>
<dbReference type="eggNOG" id="ENOG502QYZR">
    <property type="taxonomic scope" value="Eukaryota"/>
</dbReference>
<dbReference type="Gramene" id="ERM98752">
    <property type="protein sequence ID" value="ERM98752"/>
    <property type="gene ID" value="AMTR_s00082p00116910"/>
</dbReference>
<keyword evidence="2" id="KW-0805">Transcription regulation</keyword>
<keyword evidence="3" id="KW-0238">DNA-binding</keyword>
<proteinExistence type="predicted"/>
<evidence type="ECO:0000259" key="8">
    <source>
        <dbReference type="PROSITE" id="PS51005"/>
    </source>
</evidence>
<evidence type="ECO:0000256" key="1">
    <source>
        <dbReference type="ARBA" id="ARBA00004123"/>
    </source>
</evidence>
<keyword evidence="7" id="KW-1133">Transmembrane helix</keyword>
<evidence type="ECO:0000256" key="5">
    <source>
        <dbReference type="ARBA" id="ARBA00023242"/>
    </source>
</evidence>
<feature type="compositionally biased region" description="Basic residues" evidence="6">
    <location>
        <begin position="483"/>
        <end position="494"/>
    </location>
</feature>
<keyword evidence="10" id="KW-1185">Reference proteome</keyword>
<organism evidence="9 10">
    <name type="scientific">Amborella trichopoda</name>
    <dbReference type="NCBI Taxonomy" id="13333"/>
    <lineage>
        <taxon>Eukaryota</taxon>
        <taxon>Viridiplantae</taxon>
        <taxon>Streptophyta</taxon>
        <taxon>Embryophyta</taxon>
        <taxon>Tracheophyta</taxon>
        <taxon>Spermatophyta</taxon>
        <taxon>Magnoliopsida</taxon>
        <taxon>Amborellales</taxon>
        <taxon>Amborellaceae</taxon>
        <taxon>Amborella</taxon>
    </lineage>
</organism>
<feature type="domain" description="NAC" evidence="8">
    <location>
        <begin position="16"/>
        <end position="165"/>
    </location>
</feature>
<keyword evidence="7" id="KW-0812">Transmembrane</keyword>
<evidence type="ECO:0000256" key="7">
    <source>
        <dbReference type="SAM" id="Phobius"/>
    </source>
</evidence>
<keyword evidence="7" id="KW-0472">Membrane</keyword>
<feature type="region of interest" description="Disordered" evidence="6">
    <location>
        <begin position="476"/>
        <end position="499"/>
    </location>
</feature>
<dbReference type="GO" id="GO:0005634">
    <property type="term" value="C:nucleus"/>
    <property type="evidence" value="ECO:0007669"/>
    <property type="project" value="UniProtKB-SubCell"/>
</dbReference>
<feature type="transmembrane region" description="Helical" evidence="7">
    <location>
        <begin position="531"/>
        <end position="551"/>
    </location>
</feature>
<keyword evidence="4" id="KW-0804">Transcription</keyword>